<dbReference type="SUPFAM" id="SSF102405">
    <property type="entry name" value="MCP/YpsA-like"/>
    <property type="match status" value="1"/>
</dbReference>
<keyword evidence="2" id="KW-1185">Reference proteome</keyword>
<proteinExistence type="predicted"/>
<dbReference type="PANTHER" id="PTHR38440:SF1">
    <property type="entry name" value="UPF0398 PROTEIN SPR0331"/>
    <property type="match status" value="1"/>
</dbReference>
<accession>A0ABV1VUL6</accession>
<dbReference type="Gene3D" id="3.40.50.450">
    <property type="match status" value="1"/>
</dbReference>
<evidence type="ECO:0000313" key="2">
    <source>
        <dbReference type="Proteomes" id="UP001458415"/>
    </source>
</evidence>
<comment type="caution">
    <text evidence="1">The sequence shown here is derived from an EMBL/GenBank/DDBJ whole genome shotgun (WGS) entry which is preliminary data.</text>
</comment>
<gene>
    <name evidence="1" type="ORF">ABT317_00775</name>
</gene>
<organism evidence="1 2">
    <name type="scientific">Streptomyces carpinensis</name>
    <dbReference type="NCBI Taxonomy" id="66369"/>
    <lineage>
        <taxon>Bacteria</taxon>
        <taxon>Bacillati</taxon>
        <taxon>Actinomycetota</taxon>
        <taxon>Actinomycetes</taxon>
        <taxon>Kitasatosporales</taxon>
        <taxon>Streptomycetaceae</taxon>
        <taxon>Streptomyces</taxon>
    </lineage>
</organism>
<protein>
    <submittedName>
        <fullName evidence="1">Uncharacterized protein</fullName>
    </submittedName>
</protein>
<dbReference type="RefSeq" id="WP_086724775.1">
    <property type="nucleotide sequence ID" value="NZ_MUBM01000072.1"/>
</dbReference>
<dbReference type="InterPro" id="IPR010697">
    <property type="entry name" value="YspA"/>
</dbReference>
<dbReference type="Proteomes" id="UP001458415">
    <property type="component" value="Unassembled WGS sequence"/>
</dbReference>
<sequence>MPTVAVTGHMDLTETTVAPVRTALDELLAGMACDGGLVGVSCLAAGADTLFAEAVLDAGGALVAVLPSRDYRTAKVQPEQTATFDRLLAAASEIVTMPFADAGPPAYQAANAELLARADMLVAVWDGTQPEGRGGGTADMVMEARRAGVPVRVVWPEGAERRGQL</sequence>
<dbReference type="PANTHER" id="PTHR38440">
    <property type="entry name" value="UPF0398 PROTEIN YPSA"/>
    <property type="match status" value="1"/>
</dbReference>
<name>A0ABV1VUL6_9ACTN</name>
<dbReference type="EMBL" id="JBEPCU010000004">
    <property type="protein sequence ID" value="MER6975629.1"/>
    <property type="molecule type" value="Genomic_DNA"/>
</dbReference>
<reference evidence="1 2" key="1">
    <citation type="submission" date="2024-06" db="EMBL/GenBank/DDBJ databases">
        <title>The Natural Products Discovery Center: Release of the First 8490 Sequenced Strains for Exploring Actinobacteria Biosynthetic Diversity.</title>
        <authorList>
            <person name="Kalkreuter E."/>
            <person name="Kautsar S.A."/>
            <person name="Yang D."/>
            <person name="Bader C.D."/>
            <person name="Teijaro C.N."/>
            <person name="Fluegel L."/>
            <person name="Davis C.M."/>
            <person name="Simpson J.R."/>
            <person name="Lauterbach L."/>
            <person name="Steele A.D."/>
            <person name="Gui C."/>
            <person name="Meng S."/>
            <person name="Li G."/>
            <person name="Viehrig K."/>
            <person name="Ye F."/>
            <person name="Su P."/>
            <person name="Kiefer A.F."/>
            <person name="Nichols A."/>
            <person name="Cepeda A.J."/>
            <person name="Yan W."/>
            <person name="Fan B."/>
            <person name="Jiang Y."/>
            <person name="Adhikari A."/>
            <person name="Zheng C.-J."/>
            <person name="Schuster L."/>
            <person name="Cowan T.M."/>
            <person name="Smanski M.J."/>
            <person name="Chevrette M.G."/>
            <person name="De Carvalho L.P.S."/>
            <person name="Shen B."/>
        </authorList>
    </citation>
    <scope>NUCLEOTIDE SEQUENCE [LARGE SCALE GENOMIC DNA]</scope>
    <source>
        <strain evidence="1 2">NPDC000634</strain>
    </source>
</reference>
<evidence type="ECO:0000313" key="1">
    <source>
        <dbReference type="EMBL" id="MER6975629.1"/>
    </source>
</evidence>